<dbReference type="InterPro" id="IPR000994">
    <property type="entry name" value="Pept_M24"/>
</dbReference>
<dbReference type="CDD" id="cd01086">
    <property type="entry name" value="MetAP1"/>
    <property type="match status" value="1"/>
</dbReference>
<feature type="domain" description="Peptidase M24" evidence="8">
    <location>
        <begin position="12"/>
        <end position="246"/>
    </location>
</feature>
<feature type="binding site" evidence="6">
    <location>
        <position position="113"/>
    </location>
    <ligand>
        <name>a divalent metal cation</name>
        <dbReference type="ChEBI" id="CHEBI:60240"/>
        <label>2</label>
        <note>catalytic</note>
    </ligand>
</feature>
<dbReference type="Pfam" id="PF00557">
    <property type="entry name" value="Peptidase_M24"/>
    <property type="match status" value="1"/>
</dbReference>
<evidence type="ECO:0000256" key="3">
    <source>
        <dbReference type="ARBA" id="ARBA00022670"/>
    </source>
</evidence>
<keyword evidence="3 6" id="KW-0645">Protease</keyword>
<comment type="cofactor">
    <cofactor evidence="6">
        <name>Co(2+)</name>
        <dbReference type="ChEBI" id="CHEBI:48828"/>
    </cofactor>
    <cofactor evidence="6">
        <name>Zn(2+)</name>
        <dbReference type="ChEBI" id="CHEBI:29105"/>
    </cofactor>
    <cofactor evidence="6">
        <name>Mn(2+)</name>
        <dbReference type="ChEBI" id="CHEBI:29035"/>
    </cofactor>
    <cofactor evidence="6">
        <name>Fe(2+)</name>
        <dbReference type="ChEBI" id="CHEBI:29033"/>
    </cofactor>
    <text evidence="6">Binds 2 divalent metal cations per subunit. Has a high-affinity and a low affinity metal-binding site. The true nature of the physiological cofactor is under debate. The enzyme is active with cobalt, zinc, manganese or divalent iron ions. Most likely, methionine aminopeptidases function as mononuclear Fe(2+)-metalloproteases under physiological conditions, and the catalytically relevant metal-binding site has been assigned to the histidine-containing high-affinity site.</text>
</comment>
<proteinExistence type="inferred from homology"/>
<dbReference type="HAMAP" id="MF_01974">
    <property type="entry name" value="MetAP_1"/>
    <property type="match status" value="1"/>
</dbReference>
<evidence type="ECO:0000259" key="8">
    <source>
        <dbReference type="Pfam" id="PF00557"/>
    </source>
</evidence>
<gene>
    <name evidence="6" type="primary">map</name>
    <name evidence="9" type="ORF">A3H68_03475</name>
</gene>
<comment type="subunit">
    <text evidence="6">Monomer.</text>
</comment>
<dbReference type="GO" id="GO:0046872">
    <property type="term" value="F:metal ion binding"/>
    <property type="evidence" value="ECO:0007669"/>
    <property type="project" value="UniProtKB-UniRule"/>
</dbReference>
<evidence type="ECO:0000256" key="4">
    <source>
        <dbReference type="ARBA" id="ARBA00022723"/>
    </source>
</evidence>
<feature type="binding site" evidence="6">
    <location>
        <position position="102"/>
    </location>
    <ligand>
        <name>a divalent metal cation</name>
        <dbReference type="ChEBI" id="CHEBI:60240"/>
        <label>1</label>
    </ligand>
</feature>
<feature type="binding site" evidence="6">
    <location>
        <position position="176"/>
    </location>
    <ligand>
        <name>a divalent metal cation</name>
        <dbReference type="ChEBI" id="CHEBI:60240"/>
        <label>2</label>
        <note>catalytic</note>
    </ligand>
</feature>
<dbReference type="PANTHER" id="PTHR43330:SF27">
    <property type="entry name" value="METHIONINE AMINOPEPTIDASE"/>
    <property type="match status" value="1"/>
</dbReference>
<dbReference type="InterPro" id="IPR001714">
    <property type="entry name" value="Pept_M24_MAP"/>
</dbReference>
<comment type="catalytic activity">
    <reaction evidence="6 7">
        <text>Release of N-terminal amino acids, preferentially methionine, from peptides and arylamides.</text>
        <dbReference type="EC" id="3.4.11.18"/>
    </reaction>
</comment>
<feature type="binding site" evidence="6">
    <location>
        <position position="83"/>
    </location>
    <ligand>
        <name>substrate</name>
    </ligand>
</feature>
<protein>
    <recommendedName>
        <fullName evidence="6 7">Methionine aminopeptidase</fullName>
        <shortName evidence="6">MAP</shortName>
        <shortName evidence="6">MetAP</shortName>
        <ecNumber evidence="6 7">3.4.11.18</ecNumber>
    </recommendedName>
    <alternativeName>
        <fullName evidence="6">Peptidase M</fullName>
    </alternativeName>
</protein>
<dbReference type="NCBIfam" id="TIGR00500">
    <property type="entry name" value="met_pdase_I"/>
    <property type="match status" value="1"/>
</dbReference>
<comment type="caution">
    <text evidence="9">The sequence shown here is derived from an EMBL/GenBank/DDBJ whole genome shotgun (WGS) entry which is preliminary data.</text>
</comment>
<dbReference type="EMBL" id="MHSH01000003">
    <property type="protein sequence ID" value="OHA42573.1"/>
    <property type="molecule type" value="Genomic_DNA"/>
</dbReference>
<dbReference type="InterPro" id="IPR002467">
    <property type="entry name" value="Pept_M24A_MAP1"/>
</dbReference>
<accession>A0A1G2P2S5</accession>
<name>A0A1G2P2S5_9BACT</name>
<comment type="similarity">
    <text evidence="6">Belongs to the peptidase M24A family. Methionine aminopeptidase type 1 subfamily.</text>
</comment>
<dbReference type="SUPFAM" id="SSF55920">
    <property type="entry name" value="Creatinase/aminopeptidase"/>
    <property type="match status" value="1"/>
</dbReference>
<evidence type="ECO:0000256" key="7">
    <source>
        <dbReference type="RuleBase" id="RU003653"/>
    </source>
</evidence>
<dbReference type="AlphaFoldDB" id="A0A1G2P2S5"/>
<dbReference type="PRINTS" id="PR00599">
    <property type="entry name" value="MAPEPTIDASE"/>
</dbReference>
<evidence type="ECO:0000313" key="9">
    <source>
        <dbReference type="EMBL" id="OHA42573.1"/>
    </source>
</evidence>
<keyword evidence="4 6" id="KW-0479">Metal-binding</keyword>
<dbReference type="Proteomes" id="UP000176429">
    <property type="component" value="Unassembled WGS sequence"/>
</dbReference>
<feature type="binding site" evidence="6">
    <location>
        <position position="209"/>
    </location>
    <ligand>
        <name>a divalent metal cation</name>
        <dbReference type="ChEBI" id="CHEBI:60240"/>
        <label>2</label>
        <note>catalytic</note>
    </ligand>
</feature>
<dbReference type="EC" id="3.4.11.18" evidence="6 7"/>
<sequence>MISVKKAGDLKLLREGGKRHAAVMKELLAALRSSMSARELEDLARELVVKRGGTPAFLNYQPRGAQRPFPAALCVSINEEIVHGIPNEEDKIIKEGDLVTLDLGFCYRGMITDMAVTVDVGKVDEKSLTLVDATRKALAAGIKAAKCGNRIGDIGAAIERTIKKAGFEVVSGLAGHGVGYKVHEEPFVPNSGVAGKGEVLRKGMVLAIEPMASMGSPEIRLKKDGYTYCTADNSLSAHFEHTILITSGEAEILTR</sequence>
<dbReference type="InterPro" id="IPR036005">
    <property type="entry name" value="Creatinase/aminopeptidase-like"/>
</dbReference>
<organism evidence="9 10">
    <name type="scientific">Candidatus Taylorbacteria bacterium RIFCSPLOWO2_02_FULL_46_40</name>
    <dbReference type="NCBI Taxonomy" id="1802329"/>
    <lineage>
        <taxon>Bacteria</taxon>
        <taxon>Candidatus Tayloriibacteriota</taxon>
    </lineage>
</organism>
<reference evidence="9 10" key="1">
    <citation type="journal article" date="2016" name="Nat. Commun.">
        <title>Thousands of microbial genomes shed light on interconnected biogeochemical processes in an aquifer system.</title>
        <authorList>
            <person name="Anantharaman K."/>
            <person name="Brown C.T."/>
            <person name="Hug L.A."/>
            <person name="Sharon I."/>
            <person name="Castelle C.J."/>
            <person name="Probst A.J."/>
            <person name="Thomas B.C."/>
            <person name="Singh A."/>
            <person name="Wilkins M.J."/>
            <person name="Karaoz U."/>
            <person name="Brodie E.L."/>
            <person name="Williams K.H."/>
            <person name="Hubbard S.S."/>
            <person name="Banfield J.F."/>
        </authorList>
    </citation>
    <scope>NUCLEOTIDE SEQUENCE [LARGE SCALE GENOMIC DNA]</scope>
</reference>
<feature type="binding site" evidence="6">
    <location>
        <position position="240"/>
    </location>
    <ligand>
        <name>a divalent metal cation</name>
        <dbReference type="ChEBI" id="CHEBI:60240"/>
        <label>2</label>
        <note>catalytic</note>
    </ligand>
</feature>
<feature type="binding site" evidence="6">
    <location>
        <position position="113"/>
    </location>
    <ligand>
        <name>a divalent metal cation</name>
        <dbReference type="ChEBI" id="CHEBI:60240"/>
        <label>1</label>
    </ligand>
</feature>
<dbReference type="GO" id="GO:0070006">
    <property type="term" value="F:metalloaminopeptidase activity"/>
    <property type="evidence" value="ECO:0007669"/>
    <property type="project" value="UniProtKB-UniRule"/>
</dbReference>
<keyword evidence="5 6" id="KW-0378">Hydrolase</keyword>
<keyword evidence="2 6" id="KW-0031">Aminopeptidase</keyword>
<evidence type="ECO:0000256" key="1">
    <source>
        <dbReference type="ARBA" id="ARBA00002521"/>
    </source>
</evidence>
<evidence type="ECO:0000256" key="2">
    <source>
        <dbReference type="ARBA" id="ARBA00022438"/>
    </source>
</evidence>
<feature type="binding site" evidence="6">
    <location>
        <position position="183"/>
    </location>
    <ligand>
        <name>substrate</name>
    </ligand>
</feature>
<evidence type="ECO:0000256" key="5">
    <source>
        <dbReference type="ARBA" id="ARBA00022801"/>
    </source>
</evidence>
<dbReference type="PANTHER" id="PTHR43330">
    <property type="entry name" value="METHIONINE AMINOPEPTIDASE"/>
    <property type="match status" value="1"/>
</dbReference>
<dbReference type="Gene3D" id="3.90.230.10">
    <property type="entry name" value="Creatinase/methionine aminopeptidase superfamily"/>
    <property type="match status" value="1"/>
</dbReference>
<dbReference type="GO" id="GO:0005829">
    <property type="term" value="C:cytosol"/>
    <property type="evidence" value="ECO:0007669"/>
    <property type="project" value="TreeGrafter"/>
</dbReference>
<dbReference type="GO" id="GO:0004239">
    <property type="term" value="F:initiator methionyl aminopeptidase activity"/>
    <property type="evidence" value="ECO:0007669"/>
    <property type="project" value="UniProtKB-UniRule"/>
</dbReference>
<evidence type="ECO:0000313" key="10">
    <source>
        <dbReference type="Proteomes" id="UP000176429"/>
    </source>
</evidence>
<evidence type="ECO:0000256" key="6">
    <source>
        <dbReference type="HAMAP-Rule" id="MF_01974"/>
    </source>
</evidence>
<comment type="function">
    <text evidence="1 6">Removes the N-terminal methionine from nascent proteins. The N-terminal methionine is often cleaved when the second residue in the primary sequence is small and uncharged (Met-Ala-, Cys, Gly, Pro, Ser, Thr, or Val). Requires deformylation of the N(alpha)-formylated initiator methionine before it can be hydrolyzed.</text>
</comment>
<dbReference type="GO" id="GO:0006508">
    <property type="term" value="P:proteolysis"/>
    <property type="evidence" value="ECO:0007669"/>
    <property type="project" value="UniProtKB-KW"/>
</dbReference>
<feature type="binding site" evidence="6">
    <location>
        <position position="240"/>
    </location>
    <ligand>
        <name>a divalent metal cation</name>
        <dbReference type="ChEBI" id="CHEBI:60240"/>
        <label>1</label>
    </ligand>
</feature>